<dbReference type="InterPro" id="IPR006076">
    <property type="entry name" value="FAD-dep_OxRdtase"/>
</dbReference>
<dbReference type="PANTHER" id="PTHR13847:SF283">
    <property type="entry name" value="TRNA 5-METHYLAMINOMETHYL-2-THIOURIDINE BIOSYNTHESIS BIFUNCTIONAL PROTEIN MNMC"/>
    <property type="match status" value="1"/>
</dbReference>
<evidence type="ECO:0000313" key="11">
    <source>
        <dbReference type="EMBL" id="MCH4293999.1"/>
    </source>
</evidence>
<dbReference type="Pfam" id="PF01266">
    <property type="entry name" value="DAO"/>
    <property type="match status" value="1"/>
</dbReference>
<protein>
    <submittedName>
        <fullName evidence="11">FAD-dependent 5-carboxymethylaminomethyl-2-thiouridine(34) oxidoreductase MnmC</fullName>
        <ecNumber evidence="11">2.1.1.61</ecNumber>
    </submittedName>
</protein>
<evidence type="ECO:0000313" key="12">
    <source>
        <dbReference type="Proteomes" id="UP001297581"/>
    </source>
</evidence>
<keyword evidence="9" id="KW-0511">Multifunctional enzyme</keyword>
<evidence type="ECO:0000256" key="4">
    <source>
        <dbReference type="ARBA" id="ARBA00022679"/>
    </source>
</evidence>
<accession>A0AAJ1BHM6</accession>
<dbReference type="InterPro" id="IPR036188">
    <property type="entry name" value="FAD/NAD-bd_sf"/>
</dbReference>
<dbReference type="RefSeq" id="WP_240590443.1">
    <property type="nucleotide sequence ID" value="NZ_JAKUDL010000002.1"/>
</dbReference>
<comment type="caution">
    <text evidence="11">The sequence shown here is derived from an EMBL/GenBank/DDBJ whole genome shotgun (WGS) entry which is preliminary data.</text>
</comment>
<dbReference type="GO" id="GO:0004808">
    <property type="term" value="F:tRNA (5-methylaminomethyl-2-thiouridylate)(34)-methyltransferase activity"/>
    <property type="evidence" value="ECO:0007669"/>
    <property type="project" value="UniProtKB-EC"/>
</dbReference>
<keyword evidence="12" id="KW-1185">Reference proteome</keyword>
<dbReference type="PANTHER" id="PTHR13847">
    <property type="entry name" value="SARCOSINE DEHYDROGENASE-RELATED"/>
    <property type="match status" value="1"/>
</dbReference>
<feature type="domain" description="FAD dependent oxidoreductase" evidence="10">
    <location>
        <begin position="191"/>
        <end position="560"/>
    </location>
</feature>
<evidence type="ECO:0000256" key="5">
    <source>
        <dbReference type="ARBA" id="ARBA00022691"/>
    </source>
</evidence>
<keyword evidence="6" id="KW-0819">tRNA processing</keyword>
<dbReference type="GO" id="GO:0032259">
    <property type="term" value="P:methylation"/>
    <property type="evidence" value="ECO:0007669"/>
    <property type="project" value="UniProtKB-KW"/>
</dbReference>
<reference evidence="11 12" key="1">
    <citation type="submission" date="2022-02" db="EMBL/GenBank/DDBJ databases">
        <title>The genome sequence of Shewanella sp. 3B26.</title>
        <authorList>
            <person name="Du J."/>
        </authorList>
    </citation>
    <scope>NUCLEOTIDE SEQUENCE [LARGE SCALE GENOMIC DNA]</scope>
    <source>
        <strain evidence="11 12">3B26</strain>
    </source>
</reference>
<dbReference type="EMBL" id="JAKUDL010000002">
    <property type="protein sequence ID" value="MCH4293999.1"/>
    <property type="molecule type" value="Genomic_DNA"/>
</dbReference>
<evidence type="ECO:0000256" key="7">
    <source>
        <dbReference type="ARBA" id="ARBA00022827"/>
    </source>
</evidence>
<evidence type="ECO:0000256" key="9">
    <source>
        <dbReference type="ARBA" id="ARBA00023268"/>
    </source>
</evidence>
<dbReference type="GO" id="GO:0005737">
    <property type="term" value="C:cytoplasm"/>
    <property type="evidence" value="ECO:0007669"/>
    <property type="project" value="TreeGrafter"/>
</dbReference>
<keyword evidence="1" id="KW-0963">Cytoplasm</keyword>
<dbReference type="GO" id="GO:0002098">
    <property type="term" value="P:tRNA wobble uridine modification"/>
    <property type="evidence" value="ECO:0007669"/>
    <property type="project" value="TreeGrafter"/>
</dbReference>
<dbReference type="Gene3D" id="3.30.9.10">
    <property type="entry name" value="D-Amino Acid Oxidase, subunit A, domain 2"/>
    <property type="match status" value="1"/>
</dbReference>
<evidence type="ECO:0000256" key="3">
    <source>
        <dbReference type="ARBA" id="ARBA00022630"/>
    </source>
</evidence>
<evidence type="ECO:0000256" key="1">
    <source>
        <dbReference type="ARBA" id="ARBA00022490"/>
    </source>
</evidence>
<keyword evidence="3" id="KW-0285">Flavoprotein</keyword>
<evidence type="ECO:0000256" key="6">
    <source>
        <dbReference type="ARBA" id="ARBA00022694"/>
    </source>
</evidence>
<keyword evidence="2 11" id="KW-0489">Methyltransferase</keyword>
<keyword evidence="5" id="KW-0949">S-adenosyl-L-methionine</keyword>
<evidence type="ECO:0000259" key="10">
    <source>
        <dbReference type="Pfam" id="PF01266"/>
    </source>
</evidence>
<name>A0AAJ1BHM6_9GAMM</name>
<proteinExistence type="predicted"/>
<evidence type="ECO:0000256" key="2">
    <source>
        <dbReference type="ARBA" id="ARBA00022603"/>
    </source>
</evidence>
<sequence>MPEFFAIDMALPSSLPLPEGPCVVLFEALPEPPLWQWLLAAVRTNTPFADIHTATLQNDSISAASSTSIQHTAKKPLQIIMLLKDEAELNALAMDAGHPLSSFAMAASHIKGGQRFHLDDSCWLDFYLCEQNKAATLATFDKASVDVLIRPSGPFEQTALNLMHQGSILIGDTRQDMPIERPIKPPFKPKDISIVGAGVAGASLALSLLCRGHKVRLYCAEAAPGMGASGNRQGAIYPLLTPEDDALTRLFVPAFLYAKRFVESLAHHPLPFDFCGVLQTGHDERAAERIEKLLGRTWPKEVARRVDAQEANHIAGVAIDKGGIYYPHGGWVSPAKLCEAAIAEAKVLGLECHFDVNISTIEQTCDGWRLCTPAGDIDTKVLVLATGHRITELAQTQVLQLAPFRGQVSHVPTQGKLGLLKTVLCAHGYFTPTDGGSHCMGASYVRSDTSVEYREQEQQENLHKMQESYPGKDWVKDLDISGQSARAGIRMVSRDHLPMAGAAPDVAEIQAQYQAVGHGPKGAQYWQSHAAPVHPGLYIFSGLGSRGLSSGPLIAECLADSLSGTVPVLERAVMDALNPNRMWLRKLKKGKALD</sequence>
<dbReference type="EC" id="2.1.1.61" evidence="11"/>
<dbReference type="NCBIfam" id="TIGR03197">
    <property type="entry name" value="MnmC_Cterm"/>
    <property type="match status" value="1"/>
</dbReference>
<gene>
    <name evidence="11" type="primary">mnmC</name>
    <name evidence="11" type="ORF">MJ923_06745</name>
</gene>
<evidence type="ECO:0000256" key="8">
    <source>
        <dbReference type="ARBA" id="ARBA00023002"/>
    </source>
</evidence>
<keyword evidence="8" id="KW-0560">Oxidoreductase</keyword>
<dbReference type="Proteomes" id="UP001297581">
    <property type="component" value="Unassembled WGS sequence"/>
</dbReference>
<dbReference type="InterPro" id="IPR017610">
    <property type="entry name" value="tRNA_S-uridine_synth_MnmC_C"/>
</dbReference>
<dbReference type="AlphaFoldDB" id="A0AAJ1BHM6"/>
<dbReference type="SUPFAM" id="SSF51905">
    <property type="entry name" value="FAD/NAD(P)-binding domain"/>
    <property type="match status" value="1"/>
</dbReference>
<organism evidence="11 12">
    <name type="scientific">Shewanella zhuhaiensis</name>
    <dbReference type="NCBI Taxonomy" id="2919576"/>
    <lineage>
        <taxon>Bacteria</taxon>
        <taxon>Pseudomonadati</taxon>
        <taxon>Pseudomonadota</taxon>
        <taxon>Gammaproteobacteria</taxon>
        <taxon>Alteromonadales</taxon>
        <taxon>Shewanellaceae</taxon>
        <taxon>Shewanella</taxon>
    </lineage>
</organism>
<keyword evidence="7" id="KW-0274">FAD</keyword>
<dbReference type="GO" id="GO:0016645">
    <property type="term" value="F:oxidoreductase activity, acting on the CH-NH group of donors"/>
    <property type="evidence" value="ECO:0007669"/>
    <property type="project" value="InterPro"/>
</dbReference>
<keyword evidence="4 11" id="KW-0808">Transferase</keyword>
<dbReference type="Gene3D" id="3.50.50.60">
    <property type="entry name" value="FAD/NAD(P)-binding domain"/>
    <property type="match status" value="1"/>
</dbReference>